<dbReference type="SFLD" id="SFLDG01129">
    <property type="entry name" value="C1.5:_HAD__Beta-PGM__Phosphata"/>
    <property type="match status" value="1"/>
</dbReference>
<accession>A0A841GUU5</accession>
<evidence type="ECO:0000313" key="2">
    <source>
        <dbReference type="Proteomes" id="UP000582837"/>
    </source>
</evidence>
<dbReference type="AlphaFoldDB" id="A0A841GUU5"/>
<dbReference type="EMBL" id="JACHIA010000001">
    <property type="protein sequence ID" value="MBB6068883.1"/>
    <property type="molecule type" value="Genomic_DNA"/>
</dbReference>
<dbReference type="PANTHER" id="PTHR43481">
    <property type="entry name" value="FRUCTOSE-1-PHOSPHATE PHOSPHATASE"/>
    <property type="match status" value="1"/>
</dbReference>
<dbReference type="SUPFAM" id="SSF56784">
    <property type="entry name" value="HAD-like"/>
    <property type="match status" value="1"/>
</dbReference>
<dbReference type="RefSeq" id="WP_205761129.1">
    <property type="nucleotide sequence ID" value="NZ_JABDTL010000001.1"/>
</dbReference>
<dbReference type="InterPro" id="IPR006439">
    <property type="entry name" value="HAD-SF_hydro_IA"/>
</dbReference>
<dbReference type="SFLD" id="SFLDS00003">
    <property type="entry name" value="Haloacid_Dehalogenase"/>
    <property type="match status" value="1"/>
</dbReference>
<keyword evidence="1" id="KW-0378">Hydrolase</keyword>
<sequence>MPDSIFPGREFAAFLFDMDGTILTSIAAAERVWAAWARGHGLDVEAFLPTIHGVRAVETVRRLNLPGVDAVAEAEAITLAEIAEVRGIEAIPSAAGFLAGLPAGRWAIVTSAPRALAERRLQAAGLPIPPLMVTAEDVEHGKPAPDCFLLAARLLGVHPAECLVFEDTAAGIAAAEAAGAAVVVVTATHAHSFRTPHPTIADYAGLAGTVGQAGSLALSIH</sequence>
<proteinExistence type="predicted"/>
<comment type="caution">
    <text evidence="1">The sequence shown here is derived from an EMBL/GenBank/DDBJ whole genome shotgun (WGS) entry which is preliminary data.</text>
</comment>
<dbReference type="InterPro" id="IPR023214">
    <property type="entry name" value="HAD_sf"/>
</dbReference>
<organism evidence="1 2">
    <name type="scientific">Longimicrobium terrae</name>
    <dbReference type="NCBI Taxonomy" id="1639882"/>
    <lineage>
        <taxon>Bacteria</taxon>
        <taxon>Pseudomonadati</taxon>
        <taxon>Gemmatimonadota</taxon>
        <taxon>Longimicrobiia</taxon>
        <taxon>Longimicrobiales</taxon>
        <taxon>Longimicrobiaceae</taxon>
        <taxon>Longimicrobium</taxon>
    </lineage>
</organism>
<dbReference type="InterPro" id="IPR023198">
    <property type="entry name" value="PGP-like_dom2"/>
</dbReference>
<dbReference type="InterPro" id="IPR036412">
    <property type="entry name" value="HAD-like_sf"/>
</dbReference>
<evidence type="ECO:0000313" key="1">
    <source>
        <dbReference type="EMBL" id="MBB6068883.1"/>
    </source>
</evidence>
<dbReference type="PANTHER" id="PTHR43481:SF4">
    <property type="entry name" value="GLYCEROL-1-PHOSPHATE PHOSPHOHYDROLASE 1-RELATED"/>
    <property type="match status" value="1"/>
</dbReference>
<dbReference type="NCBIfam" id="TIGR01509">
    <property type="entry name" value="HAD-SF-IA-v3"/>
    <property type="match status" value="1"/>
</dbReference>
<dbReference type="Gene3D" id="3.40.50.1000">
    <property type="entry name" value="HAD superfamily/HAD-like"/>
    <property type="match status" value="1"/>
</dbReference>
<dbReference type="EC" id="3.1.3.23" evidence="1"/>
<name>A0A841GUU5_9BACT</name>
<dbReference type="Pfam" id="PF00702">
    <property type="entry name" value="Hydrolase"/>
    <property type="match status" value="1"/>
</dbReference>
<gene>
    <name evidence="1" type="ORF">HNQ61_000494</name>
</gene>
<dbReference type="InterPro" id="IPR051806">
    <property type="entry name" value="HAD-like_SPP"/>
</dbReference>
<dbReference type="Proteomes" id="UP000582837">
    <property type="component" value="Unassembled WGS sequence"/>
</dbReference>
<keyword evidence="2" id="KW-1185">Reference proteome</keyword>
<dbReference type="PROSITE" id="PS01228">
    <property type="entry name" value="COF_1"/>
    <property type="match status" value="1"/>
</dbReference>
<protein>
    <submittedName>
        <fullName evidence="1">Sugar-phosphatase</fullName>
        <ecNumber evidence="1">3.1.3.23</ecNumber>
    </submittedName>
</protein>
<reference evidence="1 2" key="1">
    <citation type="submission" date="2020-08" db="EMBL/GenBank/DDBJ databases">
        <title>Genomic Encyclopedia of Type Strains, Phase IV (KMG-IV): sequencing the most valuable type-strain genomes for metagenomic binning, comparative biology and taxonomic classification.</title>
        <authorList>
            <person name="Goeker M."/>
        </authorList>
    </citation>
    <scope>NUCLEOTIDE SEQUENCE [LARGE SCALE GENOMIC DNA]</scope>
    <source>
        <strain evidence="1 2">DSM 29007</strain>
    </source>
</reference>
<dbReference type="GO" id="GO:0050308">
    <property type="term" value="F:sugar-phosphatase activity"/>
    <property type="evidence" value="ECO:0007669"/>
    <property type="project" value="UniProtKB-EC"/>
</dbReference>
<dbReference type="Gene3D" id="1.10.150.240">
    <property type="entry name" value="Putative phosphatase, domain 2"/>
    <property type="match status" value="1"/>
</dbReference>